<dbReference type="Proteomes" id="UP000005408">
    <property type="component" value="Unassembled WGS sequence"/>
</dbReference>
<proteinExistence type="predicted"/>
<reference evidence="4" key="1">
    <citation type="submission" date="2022-08" db="UniProtKB">
        <authorList>
            <consortium name="EnsemblMetazoa"/>
        </authorList>
    </citation>
    <scope>IDENTIFICATION</scope>
    <source>
        <strain evidence="4">05x7-T-G4-1.051#20</strain>
    </source>
</reference>
<dbReference type="Gene3D" id="2.170.300.10">
    <property type="entry name" value="Tie2 ligand-binding domain superfamily"/>
    <property type="match status" value="1"/>
</dbReference>
<organism evidence="4 5">
    <name type="scientific">Magallana gigas</name>
    <name type="common">Pacific oyster</name>
    <name type="synonym">Crassostrea gigas</name>
    <dbReference type="NCBI Taxonomy" id="29159"/>
    <lineage>
        <taxon>Eukaryota</taxon>
        <taxon>Metazoa</taxon>
        <taxon>Spiralia</taxon>
        <taxon>Lophotrochozoa</taxon>
        <taxon>Mollusca</taxon>
        <taxon>Bivalvia</taxon>
        <taxon>Autobranchia</taxon>
        <taxon>Pteriomorphia</taxon>
        <taxon>Ostreida</taxon>
        <taxon>Ostreoidea</taxon>
        <taxon>Ostreidae</taxon>
        <taxon>Magallana</taxon>
    </lineage>
</organism>
<dbReference type="CDD" id="cd00033">
    <property type="entry name" value="CCP"/>
    <property type="match status" value="1"/>
</dbReference>
<evidence type="ECO:0000256" key="1">
    <source>
        <dbReference type="ARBA" id="ARBA00023157"/>
    </source>
</evidence>
<evidence type="ECO:0000259" key="3">
    <source>
        <dbReference type="PROSITE" id="PS50923"/>
    </source>
</evidence>
<dbReference type="PROSITE" id="PS50923">
    <property type="entry name" value="SUSHI"/>
    <property type="match status" value="1"/>
</dbReference>
<dbReference type="InterPro" id="IPR000436">
    <property type="entry name" value="Sushi_SCR_CCP_dom"/>
</dbReference>
<name>A0A8W8JLB1_MAGGI</name>
<comment type="caution">
    <text evidence="2">Lacks conserved residue(s) required for the propagation of feature annotation.</text>
</comment>
<evidence type="ECO:0000313" key="5">
    <source>
        <dbReference type="Proteomes" id="UP000005408"/>
    </source>
</evidence>
<accession>A0A8W8JLB1</accession>
<feature type="domain" description="Sushi" evidence="3">
    <location>
        <begin position="312"/>
        <end position="366"/>
    </location>
</feature>
<dbReference type="InterPro" id="IPR035976">
    <property type="entry name" value="Sushi/SCR/CCP_sf"/>
</dbReference>
<keyword evidence="2" id="KW-0768">Sushi</keyword>
<sequence>MPIEPLQPSMAGHDQCTAMVAFPGQLPRLRGRAISNPPVLSSSHLQLRSQELLRYSMSDNTKKLYDTAINAFNFFHRAYYQVEEWPPNLNQLVDFVAYLSYTTIFSTAFFGYFGIGELVHNSLQDPGHAIQYGDVTYLAHNNTVHLFLRHSKTDQEGKGSGPRTIWILGSSIVKHAFCYARKSQFGANLELDRHNVTIFWQGNGGMRVEEIYSKVRTLLKVQNAPRMLVIHCGGYNIPASKRGQNRYFKTCCPGSSWNSETQQCEQCMPGYSGVNCSSLCPYPYYGLHCQRMCNCSRDFCDVSSGCISIVTVVCPLPPDIPSAEVTVKNNTARYFCNPGYYQLENTDEFISCDGNIWQPTNFECIQPMDYARVVQDGTHSRDASIQPPGNPFLQSSGLDTAQNLVEADRTVHVFKHTFTEYK</sequence>
<keyword evidence="5" id="KW-1185">Reference proteome</keyword>
<dbReference type="SUPFAM" id="SSF57535">
    <property type="entry name" value="Complement control module/SCR domain"/>
    <property type="match status" value="1"/>
</dbReference>
<keyword evidence="1" id="KW-1015">Disulfide bond</keyword>
<protein>
    <recommendedName>
        <fullName evidence="3">Sushi domain-containing protein</fullName>
    </recommendedName>
</protein>
<evidence type="ECO:0000313" key="4">
    <source>
        <dbReference type="EnsemblMetazoa" id="G19310.1:cds"/>
    </source>
</evidence>
<evidence type="ECO:0000256" key="2">
    <source>
        <dbReference type="PROSITE-ProRule" id="PRU00302"/>
    </source>
</evidence>
<dbReference type="AlphaFoldDB" id="A0A8W8JLB1"/>
<dbReference type="EnsemblMetazoa" id="G19310.1">
    <property type="protein sequence ID" value="G19310.1:cds"/>
    <property type="gene ID" value="G19310"/>
</dbReference>
<dbReference type="SMART" id="SM00032">
    <property type="entry name" value="CCP"/>
    <property type="match status" value="1"/>
</dbReference>